<gene>
    <name evidence="5" type="ORF">DFQ59_101569</name>
</gene>
<dbReference type="GO" id="GO:0003700">
    <property type="term" value="F:DNA-binding transcription factor activity"/>
    <property type="evidence" value="ECO:0007669"/>
    <property type="project" value="InterPro"/>
</dbReference>
<dbReference type="NCBIfam" id="NF008365">
    <property type="entry name" value="PRK11161.1"/>
    <property type="match status" value="1"/>
</dbReference>
<dbReference type="PANTHER" id="PTHR24567">
    <property type="entry name" value="CRP FAMILY TRANSCRIPTIONAL REGULATORY PROTEIN"/>
    <property type="match status" value="1"/>
</dbReference>
<dbReference type="SMART" id="SM00419">
    <property type="entry name" value="HTH_CRP"/>
    <property type="match status" value="1"/>
</dbReference>
<dbReference type="InterPro" id="IPR000595">
    <property type="entry name" value="cNMP-bd_dom"/>
</dbReference>
<dbReference type="Proteomes" id="UP000252707">
    <property type="component" value="Unassembled WGS sequence"/>
</dbReference>
<evidence type="ECO:0000256" key="1">
    <source>
        <dbReference type="ARBA" id="ARBA00023015"/>
    </source>
</evidence>
<feature type="domain" description="HTH crp-type" evidence="4">
    <location>
        <begin position="168"/>
        <end position="241"/>
    </location>
</feature>
<evidence type="ECO:0000259" key="4">
    <source>
        <dbReference type="PROSITE" id="PS51063"/>
    </source>
</evidence>
<keyword evidence="2" id="KW-0238">DNA-binding</keyword>
<protein>
    <submittedName>
        <fullName evidence="5">Crp/Fnr family transcriptional regulator</fullName>
    </submittedName>
</protein>
<dbReference type="SMART" id="SM00100">
    <property type="entry name" value="cNMP"/>
    <property type="match status" value="1"/>
</dbReference>
<accession>A0A369CJ06</accession>
<dbReference type="SUPFAM" id="SSF46785">
    <property type="entry name" value="Winged helix' DNA-binding domain"/>
    <property type="match status" value="1"/>
</dbReference>
<keyword evidence="1" id="KW-0805">Transcription regulation</keyword>
<evidence type="ECO:0000313" key="5">
    <source>
        <dbReference type="EMBL" id="RCX33268.1"/>
    </source>
</evidence>
<dbReference type="InterPro" id="IPR036388">
    <property type="entry name" value="WH-like_DNA-bd_sf"/>
</dbReference>
<dbReference type="Pfam" id="PF00027">
    <property type="entry name" value="cNMP_binding"/>
    <property type="match status" value="1"/>
</dbReference>
<evidence type="ECO:0000256" key="3">
    <source>
        <dbReference type="ARBA" id="ARBA00023163"/>
    </source>
</evidence>
<dbReference type="Gene3D" id="1.10.10.10">
    <property type="entry name" value="Winged helix-like DNA-binding domain superfamily/Winged helix DNA-binding domain"/>
    <property type="match status" value="1"/>
</dbReference>
<dbReference type="InterPro" id="IPR012318">
    <property type="entry name" value="HTH_CRP"/>
</dbReference>
<sequence length="268" mass="29583">MAGNVKLSVAGPGGAAVADKRIACQDCTLFQLCLPLGIGEDELALLDEVITARRSLKRGEMLFRGGAPFHAIYAVRSGSLKTYTIMQDGREQVTGFYLPGELVALDAISLGRHPSSAKALESSSICEFSFQDFERMGARVPGLQRQMLRVMSRELLNDELLLLLLGKKSAEERLAAFLLSLAIRFRQRGFSATDYNLSMSRSDIGNYLGLAVETVSRLFTRFQQDGLLRVERRRIRIHDIDRLSLLAGDTALSGSQRIDSAEVPQSER</sequence>
<dbReference type="SUPFAM" id="SSF51206">
    <property type="entry name" value="cAMP-binding domain-like"/>
    <property type="match status" value="1"/>
</dbReference>
<dbReference type="InterPro" id="IPR018335">
    <property type="entry name" value="Tscrpt_reg_HTH_Crp-type_CS"/>
</dbReference>
<dbReference type="PRINTS" id="PR00034">
    <property type="entry name" value="HTHCRP"/>
</dbReference>
<dbReference type="EMBL" id="QPJY01000001">
    <property type="protein sequence ID" value="RCX33268.1"/>
    <property type="molecule type" value="Genomic_DNA"/>
</dbReference>
<dbReference type="PROSITE" id="PS51063">
    <property type="entry name" value="HTH_CRP_2"/>
    <property type="match status" value="1"/>
</dbReference>
<dbReference type="GO" id="GO:0003677">
    <property type="term" value="F:DNA binding"/>
    <property type="evidence" value="ECO:0007669"/>
    <property type="project" value="UniProtKB-KW"/>
</dbReference>
<dbReference type="AlphaFoldDB" id="A0A369CJ06"/>
<name>A0A369CJ06_9GAMM</name>
<comment type="caution">
    <text evidence="5">The sequence shown here is derived from an EMBL/GenBank/DDBJ whole genome shotgun (WGS) entry which is preliminary data.</text>
</comment>
<proteinExistence type="predicted"/>
<dbReference type="CDD" id="cd00038">
    <property type="entry name" value="CAP_ED"/>
    <property type="match status" value="1"/>
</dbReference>
<dbReference type="InterPro" id="IPR014710">
    <property type="entry name" value="RmlC-like_jellyroll"/>
</dbReference>
<dbReference type="PANTHER" id="PTHR24567:SF75">
    <property type="entry name" value="FUMARATE AND NITRATE REDUCTION REGULATORY PROTEIN"/>
    <property type="match status" value="1"/>
</dbReference>
<organism evidence="5 6">
    <name type="scientific">Thioalbus denitrificans</name>
    <dbReference type="NCBI Taxonomy" id="547122"/>
    <lineage>
        <taxon>Bacteria</taxon>
        <taxon>Pseudomonadati</taxon>
        <taxon>Pseudomonadota</taxon>
        <taxon>Gammaproteobacteria</taxon>
        <taxon>Chromatiales</taxon>
        <taxon>Ectothiorhodospiraceae</taxon>
        <taxon>Thioalbus</taxon>
    </lineage>
</organism>
<keyword evidence="3" id="KW-0804">Transcription</keyword>
<dbReference type="InterPro" id="IPR018490">
    <property type="entry name" value="cNMP-bd_dom_sf"/>
</dbReference>
<dbReference type="Pfam" id="PF13545">
    <property type="entry name" value="HTH_Crp_2"/>
    <property type="match status" value="1"/>
</dbReference>
<dbReference type="GO" id="GO:0005829">
    <property type="term" value="C:cytosol"/>
    <property type="evidence" value="ECO:0007669"/>
    <property type="project" value="TreeGrafter"/>
</dbReference>
<dbReference type="PROSITE" id="PS00042">
    <property type="entry name" value="HTH_CRP_1"/>
    <property type="match status" value="1"/>
</dbReference>
<reference evidence="5 6" key="1">
    <citation type="submission" date="2018-07" db="EMBL/GenBank/DDBJ databases">
        <title>Genomic Encyclopedia of Type Strains, Phase IV (KMG-IV): sequencing the most valuable type-strain genomes for metagenomic binning, comparative biology and taxonomic classification.</title>
        <authorList>
            <person name="Goeker M."/>
        </authorList>
    </citation>
    <scope>NUCLEOTIDE SEQUENCE [LARGE SCALE GENOMIC DNA]</scope>
    <source>
        <strain evidence="5 6">DSM 26407</strain>
    </source>
</reference>
<evidence type="ECO:0000256" key="2">
    <source>
        <dbReference type="ARBA" id="ARBA00023125"/>
    </source>
</evidence>
<dbReference type="CDD" id="cd00092">
    <property type="entry name" value="HTH_CRP"/>
    <property type="match status" value="1"/>
</dbReference>
<evidence type="ECO:0000313" key="6">
    <source>
        <dbReference type="Proteomes" id="UP000252707"/>
    </source>
</evidence>
<keyword evidence="6" id="KW-1185">Reference proteome</keyword>
<dbReference type="Gene3D" id="2.60.120.10">
    <property type="entry name" value="Jelly Rolls"/>
    <property type="match status" value="1"/>
</dbReference>
<dbReference type="InterPro" id="IPR036390">
    <property type="entry name" value="WH_DNA-bd_sf"/>
</dbReference>
<dbReference type="InterPro" id="IPR050397">
    <property type="entry name" value="Env_Response_Regulators"/>
</dbReference>
<dbReference type="FunFam" id="1.10.10.10:FF:000028">
    <property type="entry name" value="Fumarate/nitrate reduction transcriptional regulator Fnr"/>
    <property type="match status" value="1"/>
</dbReference>